<dbReference type="Pfam" id="PF00989">
    <property type="entry name" value="PAS"/>
    <property type="match status" value="1"/>
</dbReference>
<dbReference type="InterPro" id="IPR004358">
    <property type="entry name" value="Sig_transdc_His_kin-like_C"/>
</dbReference>
<dbReference type="InterPro" id="IPR001610">
    <property type="entry name" value="PAC"/>
</dbReference>
<dbReference type="PROSITE" id="PS50109">
    <property type="entry name" value="HIS_KIN"/>
    <property type="match status" value="1"/>
</dbReference>
<dbReference type="SMART" id="SM00091">
    <property type="entry name" value="PAS"/>
    <property type="match status" value="3"/>
</dbReference>
<feature type="domain" description="PAC" evidence="16">
    <location>
        <begin position="434"/>
        <end position="486"/>
    </location>
</feature>
<comment type="caution">
    <text evidence="17">The sequence shown here is derived from an EMBL/GenBank/DDBJ whole genome shotgun (WGS) entry which is preliminary data.</text>
</comment>
<gene>
    <name evidence="17" type="ORF">FPL22_11875</name>
</gene>
<dbReference type="Gene3D" id="3.40.50.2300">
    <property type="match status" value="2"/>
</dbReference>
<dbReference type="PROSITE" id="PS50110">
    <property type="entry name" value="RESPONSE_REGULATORY"/>
    <property type="match status" value="2"/>
</dbReference>
<dbReference type="SUPFAM" id="SSF52172">
    <property type="entry name" value="CheY-like"/>
    <property type="match status" value="2"/>
</dbReference>
<feature type="modified residue" description="4-aspartylphosphate" evidence="11">
    <location>
        <position position="796"/>
    </location>
</feature>
<dbReference type="InterPro" id="IPR000700">
    <property type="entry name" value="PAS-assoc_C"/>
</dbReference>
<keyword evidence="4" id="KW-0808">Transferase</keyword>
<keyword evidence="18" id="KW-1185">Reference proteome</keyword>
<dbReference type="SMART" id="SM00448">
    <property type="entry name" value="REC"/>
    <property type="match status" value="2"/>
</dbReference>
<dbReference type="InterPro" id="IPR003661">
    <property type="entry name" value="HisK_dim/P_dom"/>
</dbReference>
<keyword evidence="5" id="KW-0547">Nucleotide-binding</keyword>
<evidence type="ECO:0000256" key="1">
    <source>
        <dbReference type="ARBA" id="ARBA00000085"/>
    </source>
</evidence>
<keyword evidence="6" id="KW-0418">Kinase</keyword>
<dbReference type="NCBIfam" id="TIGR00229">
    <property type="entry name" value="sensory_box"/>
    <property type="match status" value="3"/>
</dbReference>
<dbReference type="Pfam" id="PF08447">
    <property type="entry name" value="PAS_3"/>
    <property type="match status" value="1"/>
</dbReference>
<dbReference type="CDD" id="cd16922">
    <property type="entry name" value="HATPase_EvgS-ArcB-TorS-like"/>
    <property type="match status" value="1"/>
</dbReference>
<keyword evidence="7" id="KW-0067">ATP-binding</keyword>
<feature type="transmembrane region" description="Helical" evidence="12">
    <location>
        <begin position="49"/>
        <end position="70"/>
    </location>
</feature>
<accession>A0A556QJL4</accession>
<dbReference type="InterPro" id="IPR005467">
    <property type="entry name" value="His_kinase_dom"/>
</dbReference>
<dbReference type="InterPro" id="IPR036097">
    <property type="entry name" value="HisK_dim/P_sf"/>
</dbReference>
<evidence type="ECO:0000256" key="10">
    <source>
        <dbReference type="ARBA" id="ARBA00068150"/>
    </source>
</evidence>
<feature type="domain" description="PAS" evidence="15">
    <location>
        <begin position="360"/>
        <end position="430"/>
    </location>
</feature>
<evidence type="ECO:0000256" key="4">
    <source>
        <dbReference type="ARBA" id="ARBA00022679"/>
    </source>
</evidence>
<feature type="domain" description="PAC" evidence="16">
    <location>
        <begin position="306"/>
        <end position="359"/>
    </location>
</feature>
<name>A0A556QJL4_9BACT</name>
<feature type="domain" description="Response regulatory" evidence="14">
    <location>
        <begin position="884"/>
        <end position="1003"/>
    </location>
</feature>
<dbReference type="InterPro" id="IPR013767">
    <property type="entry name" value="PAS_fold"/>
</dbReference>
<proteinExistence type="predicted"/>
<dbReference type="InterPro" id="IPR036890">
    <property type="entry name" value="HATPase_C_sf"/>
</dbReference>
<dbReference type="InterPro" id="IPR001789">
    <property type="entry name" value="Sig_transdc_resp-reg_receiver"/>
</dbReference>
<dbReference type="InterPro" id="IPR000014">
    <property type="entry name" value="PAS"/>
</dbReference>
<dbReference type="Pfam" id="PF00072">
    <property type="entry name" value="Response_reg"/>
    <property type="match status" value="2"/>
</dbReference>
<comment type="catalytic activity">
    <reaction evidence="1">
        <text>ATP + protein L-histidine = ADP + protein N-phospho-L-histidine.</text>
        <dbReference type="EC" id="2.7.13.3"/>
    </reaction>
</comment>
<keyword evidence="12" id="KW-1133">Transmembrane helix</keyword>
<evidence type="ECO:0000259" key="16">
    <source>
        <dbReference type="PROSITE" id="PS50113"/>
    </source>
</evidence>
<feature type="domain" description="PAC" evidence="16">
    <location>
        <begin position="182"/>
        <end position="234"/>
    </location>
</feature>
<dbReference type="PANTHER" id="PTHR45339:SF1">
    <property type="entry name" value="HYBRID SIGNAL TRANSDUCTION HISTIDINE KINASE J"/>
    <property type="match status" value="1"/>
</dbReference>
<dbReference type="FunFam" id="3.30.565.10:FF:000010">
    <property type="entry name" value="Sensor histidine kinase RcsC"/>
    <property type="match status" value="1"/>
</dbReference>
<evidence type="ECO:0000256" key="11">
    <source>
        <dbReference type="PROSITE-ProRule" id="PRU00169"/>
    </source>
</evidence>
<dbReference type="PRINTS" id="PR00344">
    <property type="entry name" value="BCTRLSENSOR"/>
</dbReference>
<dbReference type="OrthoDB" id="9790669at2"/>
<dbReference type="CDD" id="cd00082">
    <property type="entry name" value="HisKA"/>
    <property type="match status" value="1"/>
</dbReference>
<evidence type="ECO:0000256" key="2">
    <source>
        <dbReference type="ARBA" id="ARBA00012438"/>
    </source>
</evidence>
<dbReference type="EC" id="2.7.13.3" evidence="2"/>
<organism evidence="17 18">
    <name type="scientific">Rariglobus hedericola</name>
    <dbReference type="NCBI Taxonomy" id="2597822"/>
    <lineage>
        <taxon>Bacteria</taxon>
        <taxon>Pseudomonadati</taxon>
        <taxon>Verrucomicrobiota</taxon>
        <taxon>Opitutia</taxon>
        <taxon>Opitutales</taxon>
        <taxon>Opitutaceae</taxon>
        <taxon>Rariglobus</taxon>
    </lineage>
</organism>
<feature type="domain" description="Response regulatory" evidence="14">
    <location>
        <begin position="742"/>
        <end position="863"/>
    </location>
</feature>
<dbReference type="Gene3D" id="3.30.450.20">
    <property type="entry name" value="PAS domain"/>
    <property type="match status" value="3"/>
</dbReference>
<dbReference type="PROSITE" id="PS50112">
    <property type="entry name" value="PAS"/>
    <property type="match status" value="2"/>
</dbReference>
<dbReference type="RefSeq" id="WP_144230606.1">
    <property type="nucleotide sequence ID" value="NZ_CBCRVV010000009.1"/>
</dbReference>
<reference evidence="17 18" key="1">
    <citation type="submission" date="2019-07" db="EMBL/GenBank/DDBJ databases">
        <title>Description of 53C-WASEF.</title>
        <authorList>
            <person name="Pitt A."/>
            <person name="Hahn M.W."/>
        </authorList>
    </citation>
    <scope>NUCLEOTIDE SEQUENCE [LARGE SCALE GENOMIC DNA]</scope>
    <source>
        <strain evidence="17 18">53C-WASEF</strain>
    </source>
</reference>
<evidence type="ECO:0000259" key="14">
    <source>
        <dbReference type="PROSITE" id="PS50110"/>
    </source>
</evidence>
<dbReference type="CDD" id="cd17546">
    <property type="entry name" value="REC_hyHK_CKI1_RcsC-like"/>
    <property type="match status" value="2"/>
</dbReference>
<keyword evidence="3 11" id="KW-0597">Phosphoprotein</keyword>
<keyword evidence="12" id="KW-0472">Membrane</keyword>
<evidence type="ECO:0000256" key="3">
    <source>
        <dbReference type="ARBA" id="ARBA00022553"/>
    </source>
</evidence>
<evidence type="ECO:0000256" key="7">
    <source>
        <dbReference type="ARBA" id="ARBA00022840"/>
    </source>
</evidence>
<evidence type="ECO:0000259" key="15">
    <source>
        <dbReference type="PROSITE" id="PS50112"/>
    </source>
</evidence>
<protein>
    <recommendedName>
        <fullName evidence="10">Sensory/regulatory protein RpfC</fullName>
        <ecNumber evidence="2">2.7.13.3</ecNumber>
    </recommendedName>
</protein>
<dbReference type="InterPro" id="IPR013655">
    <property type="entry name" value="PAS_fold_3"/>
</dbReference>
<feature type="transmembrane region" description="Helical" evidence="12">
    <location>
        <begin position="20"/>
        <end position="43"/>
    </location>
</feature>
<evidence type="ECO:0000256" key="9">
    <source>
        <dbReference type="ARBA" id="ARBA00064003"/>
    </source>
</evidence>
<dbReference type="CDD" id="cd00130">
    <property type="entry name" value="PAS"/>
    <property type="match status" value="3"/>
</dbReference>
<dbReference type="PANTHER" id="PTHR45339">
    <property type="entry name" value="HYBRID SIGNAL TRANSDUCTION HISTIDINE KINASE J"/>
    <property type="match status" value="1"/>
</dbReference>
<feature type="domain" description="PAS" evidence="15">
    <location>
        <begin position="93"/>
        <end position="139"/>
    </location>
</feature>
<dbReference type="PROSITE" id="PS50113">
    <property type="entry name" value="PAC"/>
    <property type="match status" value="3"/>
</dbReference>
<evidence type="ECO:0000313" key="18">
    <source>
        <dbReference type="Proteomes" id="UP000315648"/>
    </source>
</evidence>
<evidence type="ECO:0000313" key="17">
    <source>
        <dbReference type="EMBL" id="TSJ76812.1"/>
    </source>
</evidence>
<dbReference type="Gene3D" id="3.30.565.10">
    <property type="entry name" value="Histidine kinase-like ATPase, C-terminal domain"/>
    <property type="match status" value="1"/>
</dbReference>
<dbReference type="InterPro" id="IPR013656">
    <property type="entry name" value="PAS_4"/>
</dbReference>
<dbReference type="Gene3D" id="1.10.287.130">
    <property type="match status" value="1"/>
</dbReference>
<dbReference type="InterPro" id="IPR003594">
    <property type="entry name" value="HATPase_dom"/>
</dbReference>
<dbReference type="InterPro" id="IPR035965">
    <property type="entry name" value="PAS-like_dom_sf"/>
</dbReference>
<feature type="domain" description="Histidine kinase" evidence="13">
    <location>
        <begin position="504"/>
        <end position="725"/>
    </location>
</feature>
<dbReference type="FunFam" id="1.10.287.130:FF:000002">
    <property type="entry name" value="Two-component osmosensing histidine kinase"/>
    <property type="match status" value="1"/>
</dbReference>
<dbReference type="Pfam" id="PF08448">
    <property type="entry name" value="PAS_4"/>
    <property type="match status" value="1"/>
</dbReference>
<dbReference type="SUPFAM" id="SSF55874">
    <property type="entry name" value="ATPase domain of HSP90 chaperone/DNA topoisomerase II/histidine kinase"/>
    <property type="match status" value="1"/>
</dbReference>
<dbReference type="GO" id="GO:0005524">
    <property type="term" value="F:ATP binding"/>
    <property type="evidence" value="ECO:0007669"/>
    <property type="project" value="UniProtKB-KW"/>
</dbReference>
<evidence type="ECO:0000256" key="5">
    <source>
        <dbReference type="ARBA" id="ARBA00022741"/>
    </source>
</evidence>
<dbReference type="Proteomes" id="UP000315648">
    <property type="component" value="Unassembled WGS sequence"/>
</dbReference>
<evidence type="ECO:0000256" key="6">
    <source>
        <dbReference type="ARBA" id="ARBA00022777"/>
    </source>
</evidence>
<sequence length="1011" mass="111761">MRDSTFMGSPYSHQRVTDMIALLVTMGGGVVFSIATVSMAVAMEQPAGVLLLAGSGLSALLFMVALFVVLRSWKAHEKTRDHLLAAQNHLEIADQRQRAMLDGNKFCIIGTDTQGLITVFNTGAEHVLGYRRDELIGKQTPAVLHVQADLARRAQEISEETGQKMEPGFEVLVRRARLNGVEEREVNYVRKDGSLVPVLLSVTTLRDERGEITGFMGVGRDISERRKAERAQRESEERARMLAEHAPAAVAMFDREMRYVVVSRRWLVDYHLEATDVIGRSHYEIFPDMPERWKAIHQRCMAGAVERADADLFEHADGWKQWLRWEVRPWHTVEGEIGGIVMFTQDITGQQETVDALGASEERFRNAFEFAGIGMAIVGLDGRWIRVNGMLCGMLGYAEKDLLKTSFQVLTHPDDIHIDLENVRALLTGESRFFQMEKRYFHRDGHVVWARLTASLVRDAAGAPLHFVSQVEDISEHRRLTENLARARDQALEASRLKSEFLANMSHEIRTPMNGIIGMAGLLMDTDLTVEQREMGSLIQHSSESLLGIINDILDFSKIEAGKLRINPAEFDLREAVEESLALLAPRAHEKRIELISDYGEGLDTPLIGDGGRFRQVLLNLAGNAVKFTGKGEVVVRMRKVQEVAGKVSFRCTVSDTGIGIAPDAQERLFQPFTQADGTTTRRYGGTGLGLAISRQLVGLMGGRIEFESEPGQGSKFWFELTMDQHAAMHPPAPLALPEGTRLVVVDDNDTNRKVFAGQLASLGVVVDVLDDPHKVVPHLEALLAAGTPCRLAVMDWHMPGLDGLELALKIRAHAQLVNLPLVMLSSTGQVGDPRQLAKARFAALLAKPVRAGQLRRCLLSILGRPGSAAGGADGFEEGAGHLHVLMAEDNRTNQIVARRMLEKMGHTVDVVADGRQALDQVGLRKYDCVLMDCQMPEIDGFEATRRIRAGEVPGANRRIPIIALTAYAMAEDRLRCLQAGMNDHVIKPVRIEDLHQAFLRCGLSAGLGGA</sequence>
<dbReference type="Pfam" id="PF02518">
    <property type="entry name" value="HATPase_c"/>
    <property type="match status" value="1"/>
</dbReference>
<dbReference type="SMART" id="SM00086">
    <property type="entry name" value="PAC"/>
    <property type="match status" value="3"/>
</dbReference>
<dbReference type="EMBL" id="VMBG01000002">
    <property type="protein sequence ID" value="TSJ76812.1"/>
    <property type="molecule type" value="Genomic_DNA"/>
</dbReference>
<dbReference type="SUPFAM" id="SSF55785">
    <property type="entry name" value="PYP-like sensor domain (PAS domain)"/>
    <property type="match status" value="3"/>
</dbReference>
<dbReference type="GO" id="GO:0000155">
    <property type="term" value="F:phosphorelay sensor kinase activity"/>
    <property type="evidence" value="ECO:0007669"/>
    <property type="project" value="InterPro"/>
</dbReference>
<dbReference type="GO" id="GO:0006355">
    <property type="term" value="P:regulation of DNA-templated transcription"/>
    <property type="evidence" value="ECO:0007669"/>
    <property type="project" value="InterPro"/>
</dbReference>
<evidence type="ECO:0000256" key="8">
    <source>
        <dbReference type="ARBA" id="ARBA00023012"/>
    </source>
</evidence>
<keyword evidence="8" id="KW-0902">Two-component regulatory system</keyword>
<feature type="modified residue" description="4-aspartylphosphate" evidence="11">
    <location>
        <position position="933"/>
    </location>
</feature>
<comment type="subunit">
    <text evidence="9">At low DSF concentrations, interacts with RpfF.</text>
</comment>
<keyword evidence="12" id="KW-0812">Transmembrane</keyword>
<dbReference type="SUPFAM" id="SSF47384">
    <property type="entry name" value="Homodimeric domain of signal transducing histidine kinase"/>
    <property type="match status" value="1"/>
</dbReference>
<dbReference type="Pfam" id="PF00512">
    <property type="entry name" value="HisKA"/>
    <property type="match status" value="1"/>
</dbReference>
<evidence type="ECO:0000259" key="13">
    <source>
        <dbReference type="PROSITE" id="PS50109"/>
    </source>
</evidence>
<dbReference type="SMART" id="SM00387">
    <property type="entry name" value="HATPase_c"/>
    <property type="match status" value="1"/>
</dbReference>
<dbReference type="SMART" id="SM00388">
    <property type="entry name" value="HisKA"/>
    <property type="match status" value="1"/>
</dbReference>
<dbReference type="InterPro" id="IPR011006">
    <property type="entry name" value="CheY-like_superfamily"/>
</dbReference>
<evidence type="ECO:0000256" key="12">
    <source>
        <dbReference type="SAM" id="Phobius"/>
    </source>
</evidence>
<dbReference type="AlphaFoldDB" id="A0A556QJL4"/>